<accession>A0A5S6QL54</accession>
<protein>
    <submittedName>
        <fullName evidence="4 5">RNase NYN domain-containing protein</fullName>
    </submittedName>
</protein>
<reference evidence="4 5" key="3">
    <citation type="submission" date="2019-12" db="UniProtKB">
        <authorList>
            <consortium name="WormBaseParasite"/>
        </authorList>
    </citation>
    <scope>IDENTIFICATION</scope>
</reference>
<dbReference type="WBParaSite" id="TMUE_0000001511.1">
    <property type="protein sequence ID" value="TMUE_0000001511.1"/>
    <property type="gene ID" value="WBGene00297401"/>
</dbReference>
<feature type="domain" description="RNase NYN" evidence="2">
    <location>
        <begin position="168"/>
        <end position="307"/>
    </location>
</feature>
<keyword evidence="3" id="KW-1185">Reference proteome</keyword>
<dbReference type="InterPro" id="IPR021869">
    <property type="entry name" value="RNase_Zc3h12_NYN"/>
</dbReference>
<dbReference type="WBParaSite" id="TMUE_0000000768.1">
    <property type="protein sequence ID" value="TMUE_0000000768.1"/>
    <property type="gene ID" value="WBGene00296692"/>
</dbReference>
<proteinExistence type="predicted"/>
<evidence type="ECO:0000313" key="4">
    <source>
        <dbReference type="WBParaSite" id="TMUE_0000000768.1"/>
    </source>
</evidence>
<organism evidence="3 6">
    <name type="scientific">Trichuris muris</name>
    <name type="common">Mouse whipworm</name>
    <dbReference type="NCBI Taxonomy" id="70415"/>
    <lineage>
        <taxon>Eukaryota</taxon>
        <taxon>Metazoa</taxon>
        <taxon>Ecdysozoa</taxon>
        <taxon>Nematoda</taxon>
        <taxon>Enoplea</taxon>
        <taxon>Dorylaimia</taxon>
        <taxon>Trichinellida</taxon>
        <taxon>Trichuridae</taxon>
        <taxon>Trichuris</taxon>
    </lineage>
</organism>
<evidence type="ECO:0000313" key="6">
    <source>
        <dbReference type="WBParaSite" id="TMUE_2000007904.1"/>
    </source>
</evidence>
<evidence type="ECO:0000313" key="5">
    <source>
        <dbReference type="WBParaSite" id="TMUE_0000001511.1"/>
    </source>
</evidence>
<reference evidence="3" key="2">
    <citation type="submission" date="2014-03" db="EMBL/GenBank/DDBJ databases">
        <title>The whipworm genome and dual-species transcriptomics of an intimate host-pathogen interaction.</title>
        <authorList>
            <person name="Foth B.J."/>
            <person name="Tsai I.J."/>
            <person name="Reid A.J."/>
            <person name="Bancroft A.J."/>
            <person name="Nichol S."/>
            <person name="Tracey A."/>
            <person name="Holroyd N."/>
            <person name="Cotton J.A."/>
            <person name="Stanley E.J."/>
            <person name="Zarowiecki M."/>
            <person name="Liu J.Z."/>
            <person name="Huckvale T."/>
            <person name="Cooper P.J."/>
            <person name="Grencis R.K."/>
            <person name="Berriman M."/>
        </authorList>
    </citation>
    <scope>NUCLEOTIDE SEQUENCE [LARGE SCALE GENOMIC DNA]</scope>
    <source>
        <strain evidence="3">Edinburgh</strain>
    </source>
</reference>
<sequence>MQLKDKSPRMDTISGGNNVRPLSLPVPTKNDAQSMNPSYSENESTAGVESESKIAHEKFCQLLATLKVNCKGLFDILKGNVVVQSESLVEKGSSKEVVEFVRKSLVSSKATAAEENGASKVGLRDDIRLDGGLGLKARNNEDSAIGDFGRSDDIVVHSYFVAYGTVKGSNSALFHLRPIVIDGDSCDRPMEILCCIRFFLKQHRCVVLLLSVKVFAKFCKCSCQWNECLQWLRRAGIVVVIPTEPTNGESADLNIESAYVEDLLRLAYLTGSAILSNRKLISSFSNLAEWKRLAVLRLLQFSVGNEHTVKLVIPAEHRHGCTSLRWFLEFPKKCHVKFGVRPFSKKAWDELLNRLDALSSSLENSPMRIRRTLLCA</sequence>
<feature type="compositionally biased region" description="Polar residues" evidence="1">
    <location>
        <begin position="30"/>
        <end position="47"/>
    </location>
</feature>
<evidence type="ECO:0000313" key="3">
    <source>
        <dbReference type="Proteomes" id="UP000046395"/>
    </source>
</evidence>
<dbReference type="Pfam" id="PF11977">
    <property type="entry name" value="RNase_Zc3h12a"/>
    <property type="match status" value="1"/>
</dbReference>
<dbReference type="WBParaSite" id="TMUE_2000007904.1">
    <property type="protein sequence ID" value="TMUE_2000007904.1"/>
    <property type="gene ID" value="WBGene00300061"/>
</dbReference>
<name>A0A5S6QL54_TRIMR</name>
<reference evidence="3" key="1">
    <citation type="submission" date="2013-11" db="EMBL/GenBank/DDBJ databases">
        <authorList>
            <person name="Aslett M."/>
        </authorList>
    </citation>
    <scope>NUCLEOTIDE SEQUENCE [LARGE SCALE GENOMIC DNA]</scope>
    <source>
        <strain evidence="3">Edinburgh</strain>
    </source>
</reference>
<dbReference type="AlphaFoldDB" id="A0A5S6QL54"/>
<evidence type="ECO:0000259" key="2">
    <source>
        <dbReference type="Pfam" id="PF11977"/>
    </source>
</evidence>
<evidence type="ECO:0000256" key="1">
    <source>
        <dbReference type="SAM" id="MobiDB-lite"/>
    </source>
</evidence>
<feature type="region of interest" description="Disordered" evidence="1">
    <location>
        <begin position="1"/>
        <end position="48"/>
    </location>
</feature>
<dbReference type="Proteomes" id="UP000046395">
    <property type="component" value="Unassembled WGS sequence"/>
</dbReference>